<sequence length="39" mass="4365">MLRHEPVDDDAALEQLARTFLPDLPEFSGLDLIKQLGAE</sequence>
<protein>
    <submittedName>
        <fullName evidence="1">Uncharacterized protein</fullName>
    </submittedName>
</protein>
<reference evidence="1 2" key="1">
    <citation type="submission" date="2020-08" db="EMBL/GenBank/DDBJ databases">
        <title>Sequencing the genomes of 1000 actinobacteria strains.</title>
        <authorList>
            <person name="Klenk H.-P."/>
        </authorList>
    </citation>
    <scope>NUCLEOTIDE SEQUENCE [LARGE SCALE GENOMIC DNA]</scope>
    <source>
        <strain evidence="1 2">DSM 44320</strain>
    </source>
</reference>
<keyword evidence="2" id="KW-1185">Reference proteome</keyword>
<comment type="caution">
    <text evidence="1">The sequence shown here is derived from an EMBL/GenBank/DDBJ whole genome shotgun (WGS) entry which is preliminary data.</text>
</comment>
<evidence type="ECO:0000313" key="2">
    <source>
        <dbReference type="Proteomes" id="UP000579945"/>
    </source>
</evidence>
<evidence type="ECO:0000313" key="1">
    <source>
        <dbReference type="EMBL" id="MBB3725220.1"/>
    </source>
</evidence>
<name>A0A7W5V5H4_9ACTN</name>
<organism evidence="1 2">
    <name type="scientific">Nonomuraea dietziae</name>
    <dbReference type="NCBI Taxonomy" id="65515"/>
    <lineage>
        <taxon>Bacteria</taxon>
        <taxon>Bacillati</taxon>
        <taxon>Actinomycetota</taxon>
        <taxon>Actinomycetes</taxon>
        <taxon>Streptosporangiales</taxon>
        <taxon>Streptosporangiaceae</taxon>
        <taxon>Nonomuraea</taxon>
    </lineage>
</organism>
<proteinExistence type="predicted"/>
<dbReference type="Proteomes" id="UP000579945">
    <property type="component" value="Unassembled WGS sequence"/>
</dbReference>
<dbReference type="EMBL" id="JACIBV010000001">
    <property type="protein sequence ID" value="MBB3725220.1"/>
    <property type="molecule type" value="Genomic_DNA"/>
</dbReference>
<gene>
    <name evidence="1" type="ORF">FHR33_001080</name>
</gene>
<accession>A0A7W5V5H4</accession>
<dbReference type="AlphaFoldDB" id="A0A7W5V5H4"/>